<evidence type="ECO:0000256" key="4">
    <source>
        <dbReference type="ARBA" id="ARBA00022692"/>
    </source>
</evidence>
<dbReference type="InParanoid" id="A0A1X2HBI0"/>
<evidence type="ECO:0000256" key="8">
    <source>
        <dbReference type="ARBA" id="ARBA00023136"/>
    </source>
</evidence>
<dbReference type="PANTHER" id="PTHR21230:SF26">
    <property type="entry name" value="VESICLE TRANSPORT THROUGH INTERACTION WITH T-SNARES HOMOLOG 1A"/>
    <property type="match status" value="1"/>
</dbReference>
<dbReference type="GO" id="GO:0000149">
    <property type="term" value="F:SNARE binding"/>
    <property type="evidence" value="ECO:0007669"/>
    <property type="project" value="TreeGrafter"/>
</dbReference>
<dbReference type="Pfam" id="PF12352">
    <property type="entry name" value="V-SNARE_C"/>
    <property type="match status" value="1"/>
</dbReference>
<dbReference type="GO" id="GO:0012507">
    <property type="term" value="C:ER to Golgi transport vesicle membrane"/>
    <property type="evidence" value="ECO:0007669"/>
    <property type="project" value="TreeGrafter"/>
</dbReference>
<dbReference type="GO" id="GO:0005794">
    <property type="term" value="C:Golgi apparatus"/>
    <property type="evidence" value="ECO:0007669"/>
    <property type="project" value="TreeGrafter"/>
</dbReference>
<dbReference type="EMBL" id="MCGN01000005">
    <property type="protein sequence ID" value="ORY96175.1"/>
    <property type="molecule type" value="Genomic_DNA"/>
</dbReference>
<evidence type="ECO:0000256" key="6">
    <source>
        <dbReference type="ARBA" id="ARBA00022989"/>
    </source>
</evidence>
<dbReference type="GO" id="GO:0048280">
    <property type="term" value="P:vesicle fusion with Golgi apparatus"/>
    <property type="evidence" value="ECO:0007669"/>
    <property type="project" value="TreeGrafter"/>
</dbReference>
<dbReference type="GO" id="GO:0031902">
    <property type="term" value="C:late endosome membrane"/>
    <property type="evidence" value="ECO:0007669"/>
    <property type="project" value="TreeGrafter"/>
</dbReference>
<dbReference type="GO" id="GO:0042147">
    <property type="term" value="P:retrograde transport, endosome to Golgi"/>
    <property type="evidence" value="ECO:0007669"/>
    <property type="project" value="TreeGrafter"/>
</dbReference>
<keyword evidence="11" id="KW-1185">Reference proteome</keyword>
<evidence type="ECO:0000259" key="9">
    <source>
        <dbReference type="SMART" id="SM00397"/>
    </source>
</evidence>
<reference evidence="10 11" key="1">
    <citation type="submission" date="2016-07" db="EMBL/GenBank/DDBJ databases">
        <title>Pervasive Adenine N6-methylation of Active Genes in Fungi.</title>
        <authorList>
            <consortium name="DOE Joint Genome Institute"/>
            <person name="Mondo S.J."/>
            <person name="Dannebaum R.O."/>
            <person name="Kuo R.C."/>
            <person name="Labutti K."/>
            <person name="Haridas S."/>
            <person name="Kuo A."/>
            <person name="Salamov A."/>
            <person name="Ahrendt S.R."/>
            <person name="Lipzen A."/>
            <person name="Sullivan W."/>
            <person name="Andreopoulos W.B."/>
            <person name="Clum A."/>
            <person name="Lindquist E."/>
            <person name="Daum C."/>
            <person name="Ramamoorthy G.K."/>
            <person name="Gryganskyi A."/>
            <person name="Culley D."/>
            <person name="Magnuson J.K."/>
            <person name="James T.Y."/>
            <person name="O'Malley M.A."/>
            <person name="Stajich J.E."/>
            <person name="Spatafora J.W."/>
            <person name="Visel A."/>
            <person name="Grigoriev I.V."/>
        </authorList>
    </citation>
    <scope>NUCLEOTIDE SEQUENCE [LARGE SCALE GENOMIC DNA]</scope>
    <source>
        <strain evidence="10 11">NRRL 2496</strain>
    </source>
</reference>
<dbReference type="InterPro" id="IPR000727">
    <property type="entry name" value="T_SNARE_dom"/>
</dbReference>
<dbReference type="GO" id="GO:0006896">
    <property type="term" value="P:Golgi to vacuole transport"/>
    <property type="evidence" value="ECO:0007669"/>
    <property type="project" value="TreeGrafter"/>
</dbReference>
<sequence length="113" mass="12951">MEVASAGEPRLRARVRLYRHQLQEKAGPMDTAAEEDTRRQRLLDHTARLDVSNQRLRDSHRLALESESVGADILSQLRGQRETLEATRNTLGDTDSSLDRATKMLKSMSRRFF</sequence>
<dbReference type="OrthoDB" id="2265322at2759"/>
<dbReference type="GO" id="GO:0005789">
    <property type="term" value="C:endoplasmic reticulum membrane"/>
    <property type="evidence" value="ECO:0007669"/>
    <property type="project" value="TreeGrafter"/>
</dbReference>
<dbReference type="FunFam" id="1.20.5.110:FF:000002">
    <property type="entry name" value="Vesicle transport through interaction with t-SNAREsB"/>
    <property type="match status" value="1"/>
</dbReference>
<dbReference type="GO" id="GO:0006891">
    <property type="term" value="P:intra-Golgi vesicle-mediated transport"/>
    <property type="evidence" value="ECO:0007669"/>
    <property type="project" value="TreeGrafter"/>
</dbReference>
<dbReference type="GO" id="GO:0016236">
    <property type="term" value="P:macroautophagy"/>
    <property type="evidence" value="ECO:0007669"/>
    <property type="project" value="TreeGrafter"/>
</dbReference>
<evidence type="ECO:0000313" key="11">
    <source>
        <dbReference type="Proteomes" id="UP000242180"/>
    </source>
</evidence>
<proteinExistence type="inferred from homology"/>
<dbReference type="GO" id="GO:0005484">
    <property type="term" value="F:SNAP receptor activity"/>
    <property type="evidence" value="ECO:0007669"/>
    <property type="project" value="TreeGrafter"/>
</dbReference>
<comment type="caution">
    <text evidence="10">The sequence shown here is derived from an EMBL/GenBank/DDBJ whole genome shotgun (WGS) entry which is preliminary data.</text>
</comment>
<dbReference type="GO" id="GO:0015031">
    <property type="term" value="P:protein transport"/>
    <property type="evidence" value="ECO:0007669"/>
    <property type="project" value="UniProtKB-KW"/>
</dbReference>
<organism evidence="10 11">
    <name type="scientific">Syncephalastrum racemosum</name>
    <name type="common">Filamentous fungus</name>
    <dbReference type="NCBI Taxonomy" id="13706"/>
    <lineage>
        <taxon>Eukaryota</taxon>
        <taxon>Fungi</taxon>
        <taxon>Fungi incertae sedis</taxon>
        <taxon>Mucoromycota</taxon>
        <taxon>Mucoromycotina</taxon>
        <taxon>Mucoromycetes</taxon>
        <taxon>Mucorales</taxon>
        <taxon>Syncephalastraceae</taxon>
        <taxon>Syncephalastrum</taxon>
    </lineage>
</organism>
<evidence type="ECO:0000256" key="7">
    <source>
        <dbReference type="ARBA" id="ARBA00023054"/>
    </source>
</evidence>
<dbReference type="SUPFAM" id="SSF58038">
    <property type="entry name" value="SNARE fusion complex"/>
    <property type="match status" value="1"/>
</dbReference>
<dbReference type="Gene3D" id="1.20.5.110">
    <property type="match status" value="1"/>
</dbReference>
<keyword evidence="6" id="KW-1133">Transmembrane helix</keyword>
<dbReference type="CDD" id="cd15862">
    <property type="entry name" value="SNARE_Vti1"/>
    <property type="match status" value="1"/>
</dbReference>
<dbReference type="PANTHER" id="PTHR21230">
    <property type="entry name" value="VESICLE TRANSPORT V-SNARE PROTEIN VTI1-RELATED"/>
    <property type="match status" value="1"/>
</dbReference>
<keyword evidence="7" id="KW-0175">Coiled coil</keyword>
<gene>
    <name evidence="10" type="ORF">BCR43DRAFT_491212</name>
</gene>
<accession>A0A1X2HBI0</accession>
<dbReference type="Proteomes" id="UP000242180">
    <property type="component" value="Unassembled WGS sequence"/>
</dbReference>
<protein>
    <submittedName>
        <fullName evidence="10">Snare region anchored in the vesicle membrane C-terminus-domain-containing protein</fullName>
    </submittedName>
</protein>
<keyword evidence="4" id="KW-0812">Transmembrane</keyword>
<dbReference type="GO" id="GO:0005829">
    <property type="term" value="C:cytosol"/>
    <property type="evidence" value="ECO:0007669"/>
    <property type="project" value="GOC"/>
</dbReference>
<dbReference type="STRING" id="13706.A0A1X2HBI0"/>
<evidence type="ECO:0000256" key="1">
    <source>
        <dbReference type="ARBA" id="ARBA00004211"/>
    </source>
</evidence>
<comment type="subcellular location">
    <subcellularLocation>
        <location evidence="1">Membrane</location>
        <topology evidence="1">Single-pass type IV membrane protein</topology>
    </subcellularLocation>
</comment>
<evidence type="ECO:0000256" key="5">
    <source>
        <dbReference type="ARBA" id="ARBA00022927"/>
    </source>
</evidence>
<evidence type="ECO:0000256" key="2">
    <source>
        <dbReference type="ARBA" id="ARBA00006108"/>
    </source>
</evidence>
<keyword evidence="5" id="KW-0653">Protein transport</keyword>
<keyword evidence="3" id="KW-0813">Transport</keyword>
<comment type="similarity">
    <text evidence="2">Belongs to the VTI1 family.</text>
</comment>
<evidence type="ECO:0000256" key="3">
    <source>
        <dbReference type="ARBA" id="ARBA00022448"/>
    </source>
</evidence>
<name>A0A1X2HBI0_SYNRA</name>
<dbReference type="SMART" id="SM00397">
    <property type="entry name" value="t_SNARE"/>
    <property type="match status" value="1"/>
</dbReference>
<evidence type="ECO:0000313" key="10">
    <source>
        <dbReference type="EMBL" id="ORY96175.1"/>
    </source>
</evidence>
<keyword evidence="8" id="KW-0472">Membrane</keyword>
<feature type="domain" description="T-SNARE coiled-coil homology" evidence="9">
    <location>
        <begin position="41"/>
        <end position="108"/>
    </location>
</feature>
<dbReference type="GO" id="GO:0031201">
    <property type="term" value="C:SNARE complex"/>
    <property type="evidence" value="ECO:0007669"/>
    <property type="project" value="TreeGrafter"/>
</dbReference>
<dbReference type="AlphaFoldDB" id="A0A1X2HBI0"/>